<gene>
    <name evidence="1" type="ORF">GSB_153107</name>
</gene>
<dbReference type="EMBL" id="AHHH01000175">
    <property type="protein sequence ID" value="ESU40780.1"/>
    <property type="molecule type" value="Genomic_DNA"/>
</dbReference>
<reference evidence="1 2" key="2">
    <citation type="journal article" date="2013" name="Genome Biol. Evol.">
        <title>Genome sequencing of Giardia lamblia genotypes A2 and B isolates (DH and GS) and comparative analysis with the genomes of genotypes A1 and E (WB and Pig).</title>
        <authorList>
            <person name="Adam R.D."/>
            <person name="Dahlstrom E.W."/>
            <person name="Martens C.A."/>
            <person name="Bruno D.P."/>
            <person name="Barbian K.D."/>
            <person name="Ricklefs S.M."/>
            <person name="Hernandez M.M."/>
            <person name="Narla N.P."/>
            <person name="Patel R.B."/>
            <person name="Porcella S.F."/>
            <person name="Nash T.E."/>
        </authorList>
    </citation>
    <scope>NUCLEOTIDE SEQUENCE [LARGE SCALE GENOMIC DNA]</scope>
    <source>
        <strain evidence="1 2">GS</strain>
    </source>
</reference>
<evidence type="ECO:0000313" key="2">
    <source>
        <dbReference type="Proteomes" id="UP000018040"/>
    </source>
</evidence>
<dbReference type="Proteomes" id="UP000018040">
    <property type="component" value="Unassembled WGS sequence"/>
</dbReference>
<dbReference type="AlphaFoldDB" id="V6TUV1"/>
<evidence type="ECO:0000313" key="1">
    <source>
        <dbReference type="EMBL" id="ESU40780.1"/>
    </source>
</evidence>
<protein>
    <submittedName>
        <fullName evidence="1">ATPase involved in DNA repair/chromosome segregation</fullName>
    </submittedName>
</protein>
<sequence length="144" mass="15914">MQTLALATDDAQQHGLLESRHACCNSDSETAWYHAAACLLWMLFDGSGKAYVENILSNARRPVLYAQAFPILAWCGRQSCGTVYFTTLLLVAIRCVLYRHCYGTEAHTSQGLSRALGKASASQGIRSRRLPRRGTALIIEHGVW</sequence>
<name>V6TUV1_GIAIN</name>
<reference evidence="2" key="1">
    <citation type="submission" date="2012-02" db="EMBL/GenBank/DDBJ databases">
        <title>Genome sequencing of Giardia lamblia Genotypes A2 and B isolates (DH and GS) and comparative analysis with the genomes of Genotypes A1 and E (WB and Pig).</title>
        <authorList>
            <person name="Adam R."/>
            <person name="Dahlstrom E."/>
            <person name="Martens C."/>
            <person name="Bruno D."/>
            <person name="Barbian K."/>
            <person name="Porcella S.F."/>
            <person name="Nash T."/>
        </authorList>
    </citation>
    <scope>NUCLEOTIDE SEQUENCE</scope>
    <source>
        <strain evidence="2">GS</strain>
    </source>
</reference>
<comment type="caution">
    <text evidence="1">The sequence shown here is derived from an EMBL/GenBank/DDBJ whole genome shotgun (WGS) entry which is preliminary data.</text>
</comment>
<organism evidence="1 2">
    <name type="scientific">Giardia intestinalis</name>
    <name type="common">Giardia lamblia</name>
    <dbReference type="NCBI Taxonomy" id="5741"/>
    <lineage>
        <taxon>Eukaryota</taxon>
        <taxon>Metamonada</taxon>
        <taxon>Diplomonadida</taxon>
        <taxon>Hexamitidae</taxon>
        <taxon>Giardiinae</taxon>
        <taxon>Giardia</taxon>
    </lineage>
</organism>
<proteinExistence type="predicted"/>
<accession>V6TUV1</accession>